<evidence type="ECO:0000313" key="16">
    <source>
        <dbReference type="Proteomes" id="UP000626092"/>
    </source>
</evidence>
<dbReference type="InterPro" id="IPR000719">
    <property type="entry name" value="Prot_kinase_dom"/>
</dbReference>
<feature type="binding site" evidence="11">
    <location>
        <position position="146"/>
    </location>
    <ligand>
        <name>ATP</name>
        <dbReference type="ChEBI" id="CHEBI:30616"/>
    </ligand>
</feature>
<dbReference type="CDD" id="cd05599">
    <property type="entry name" value="STKc_NDR_like"/>
    <property type="match status" value="1"/>
</dbReference>
<dbReference type="Gene3D" id="3.30.200.20">
    <property type="entry name" value="Phosphorylase Kinase, domain 1"/>
    <property type="match status" value="1"/>
</dbReference>
<evidence type="ECO:0000256" key="2">
    <source>
        <dbReference type="ARBA" id="ARBA00012513"/>
    </source>
</evidence>
<dbReference type="SUPFAM" id="SSF56112">
    <property type="entry name" value="Protein kinase-like (PK-like)"/>
    <property type="match status" value="1"/>
</dbReference>
<keyword evidence="4" id="KW-0597">Phosphoprotein</keyword>
<evidence type="ECO:0000256" key="6">
    <source>
        <dbReference type="ARBA" id="ARBA00022741"/>
    </source>
</evidence>
<keyword evidence="6 11" id="KW-0547">Nucleotide-binding</keyword>
<dbReference type="GO" id="GO:0005524">
    <property type="term" value="F:ATP binding"/>
    <property type="evidence" value="ECO:0007669"/>
    <property type="project" value="UniProtKB-UniRule"/>
</dbReference>
<proteinExistence type="inferred from homology"/>
<evidence type="ECO:0000256" key="5">
    <source>
        <dbReference type="ARBA" id="ARBA00022679"/>
    </source>
</evidence>
<organism evidence="15 16">
    <name type="scientific">Rhododendron simsii</name>
    <name type="common">Sims's rhododendron</name>
    <dbReference type="NCBI Taxonomy" id="118357"/>
    <lineage>
        <taxon>Eukaryota</taxon>
        <taxon>Viridiplantae</taxon>
        <taxon>Streptophyta</taxon>
        <taxon>Embryophyta</taxon>
        <taxon>Tracheophyta</taxon>
        <taxon>Spermatophyta</taxon>
        <taxon>Magnoliopsida</taxon>
        <taxon>eudicotyledons</taxon>
        <taxon>Gunneridae</taxon>
        <taxon>Pentapetalae</taxon>
        <taxon>asterids</taxon>
        <taxon>Ericales</taxon>
        <taxon>Ericaceae</taxon>
        <taxon>Ericoideae</taxon>
        <taxon>Rhodoreae</taxon>
        <taxon>Rhododendron</taxon>
    </lineage>
</organism>
<dbReference type="CDD" id="cd21742">
    <property type="entry name" value="MobB_NDR_LATS-like"/>
    <property type="match status" value="1"/>
</dbReference>
<dbReference type="GO" id="GO:0005737">
    <property type="term" value="C:cytoplasm"/>
    <property type="evidence" value="ECO:0007669"/>
    <property type="project" value="UniProtKB-ARBA"/>
</dbReference>
<dbReference type="FunFam" id="3.30.200.20:FF:000102">
    <property type="entry name" value="Non-specific serine/threonine protein kinase"/>
    <property type="match status" value="1"/>
</dbReference>
<dbReference type="PROSITE" id="PS00107">
    <property type="entry name" value="PROTEIN_KINASE_ATP"/>
    <property type="match status" value="1"/>
</dbReference>
<gene>
    <name evidence="15" type="ORF">RHSIM_Rhsim13G0125700</name>
</gene>
<accession>A0A834G567</accession>
<comment type="similarity">
    <text evidence="1">Belongs to the protein kinase superfamily. AGC Ser/Thr protein kinase family.</text>
</comment>
<dbReference type="InterPro" id="IPR050839">
    <property type="entry name" value="Rho-assoc_Ser/Thr_Kinase"/>
</dbReference>
<evidence type="ECO:0000259" key="13">
    <source>
        <dbReference type="PROSITE" id="PS50011"/>
    </source>
</evidence>
<dbReference type="EMBL" id="WJXA01000013">
    <property type="protein sequence ID" value="KAF7119853.1"/>
    <property type="molecule type" value="Genomic_DNA"/>
</dbReference>
<dbReference type="Gene3D" id="1.10.510.10">
    <property type="entry name" value="Transferase(Phosphotransferase) domain 1"/>
    <property type="match status" value="1"/>
</dbReference>
<keyword evidence="3" id="KW-0723">Serine/threonine-protein kinase</keyword>
<evidence type="ECO:0000313" key="15">
    <source>
        <dbReference type="EMBL" id="KAF7119853.1"/>
    </source>
</evidence>
<dbReference type="PROSITE" id="PS00108">
    <property type="entry name" value="PROTEIN_KINASE_ST"/>
    <property type="match status" value="1"/>
</dbReference>
<dbReference type="InterPro" id="IPR059233">
    <property type="entry name" value="MobB_NdrA/B/Cbk1"/>
</dbReference>
<feature type="domain" description="Protein kinase" evidence="13">
    <location>
        <begin position="117"/>
        <end position="434"/>
    </location>
</feature>
<dbReference type="PROSITE" id="PS50011">
    <property type="entry name" value="PROTEIN_KINASE_DOM"/>
    <property type="match status" value="1"/>
</dbReference>
<reference evidence="15" key="1">
    <citation type="submission" date="2019-11" db="EMBL/GenBank/DDBJ databases">
        <authorList>
            <person name="Liu Y."/>
            <person name="Hou J."/>
            <person name="Li T.-Q."/>
            <person name="Guan C.-H."/>
            <person name="Wu X."/>
            <person name="Wu H.-Z."/>
            <person name="Ling F."/>
            <person name="Zhang R."/>
            <person name="Shi X.-G."/>
            <person name="Ren J.-P."/>
            <person name="Chen E.-F."/>
            <person name="Sun J.-M."/>
        </authorList>
    </citation>
    <scope>NUCLEOTIDE SEQUENCE</scope>
    <source>
        <strain evidence="15">Adult_tree_wgs_1</strain>
        <tissue evidence="15">Leaves</tissue>
    </source>
</reference>
<keyword evidence="8 11" id="KW-0067">ATP-binding</keyword>
<dbReference type="FunFam" id="1.10.510.10:FF:000106">
    <property type="entry name" value="Non-specific serine/threonine protein kinase"/>
    <property type="match status" value="1"/>
</dbReference>
<evidence type="ECO:0000256" key="10">
    <source>
        <dbReference type="ARBA" id="ARBA00048679"/>
    </source>
</evidence>
<keyword evidence="7" id="KW-0418">Kinase</keyword>
<evidence type="ECO:0000256" key="1">
    <source>
        <dbReference type="ARBA" id="ARBA00009903"/>
    </source>
</evidence>
<comment type="catalytic activity">
    <reaction evidence="10">
        <text>L-seryl-[protein] + ATP = O-phospho-L-seryl-[protein] + ADP + H(+)</text>
        <dbReference type="Rhea" id="RHEA:17989"/>
        <dbReference type="Rhea" id="RHEA-COMP:9863"/>
        <dbReference type="Rhea" id="RHEA-COMP:11604"/>
        <dbReference type="ChEBI" id="CHEBI:15378"/>
        <dbReference type="ChEBI" id="CHEBI:29999"/>
        <dbReference type="ChEBI" id="CHEBI:30616"/>
        <dbReference type="ChEBI" id="CHEBI:83421"/>
        <dbReference type="ChEBI" id="CHEBI:456216"/>
        <dbReference type="EC" id="2.7.11.1"/>
    </reaction>
</comment>
<evidence type="ECO:0000256" key="11">
    <source>
        <dbReference type="PROSITE-ProRule" id="PRU10141"/>
    </source>
</evidence>
<dbReference type="SMART" id="SM00220">
    <property type="entry name" value="S_TKc"/>
    <property type="match status" value="1"/>
</dbReference>
<keyword evidence="16" id="KW-1185">Reference proteome</keyword>
<evidence type="ECO:0000256" key="7">
    <source>
        <dbReference type="ARBA" id="ARBA00022777"/>
    </source>
</evidence>
<dbReference type="EC" id="2.7.11.1" evidence="2"/>
<evidence type="ECO:0000256" key="12">
    <source>
        <dbReference type="SAM" id="MobiDB-lite"/>
    </source>
</evidence>
<dbReference type="Pfam" id="PF00069">
    <property type="entry name" value="Pkinase"/>
    <property type="match status" value="2"/>
</dbReference>
<dbReference type="InterPro" id="IPR008271">
    <property type="entry name" value="Ser/Thr_kinase_AS"/>
</dbReference>
<dbReference type="Pfam" id="PF00433">
    <property type="entry name" value="Pkinase_C"/>
    <property type="match status" value="1"/>
</dbReference>
<dbReference type="InterPro" id="IPR011009">
    <property type="entry name" value="Kinase-like_dom_sf"/>
</dbReference>
<dbReference type="OrthoDB" id="3638488at2759"/>
<dbReference type="Proteomes" id="UP000626092">
    <property type="component" value="Unassembled WGS sequence"/>
</dbReference>
<evidence type="ECO:0000256" key="3">
    <source>
        <dbReference type="ARBA" id="ARBA00022527"/>
    </source>
</evidence>
<dbReference type="InterPro" id="IPR017892">
    <property type="entry name" value="Pkinase_C"/>
</dbReference>
<evidence type="ECO:0000259" key="14">
    <source>
        <dbReference type="PROSITE" id="PS51285"/>
    </source>
</evidence>
<comment type="caution">
    <text evidence="15">The sequence shown here is derived from an EMBL/GenBank/DDBJ whole genome shotgun (WGS) entry which is preliminary data.</text>
</comment>
<feature type="compositionally biased region" description="Polar residues" evidence="12">
    <location>
        <begin position="31"/>
        <end position="41"/>
    </location>
</feature>
<dbReference type="PANTHER" id="PTHR22988:SF76">
    <property type="entry name" value="CHROMOSOME UNDETERMINED SCAFFOLD_135, WHOLE GENOME SHOTGUN SEQUENCE"/>
    <property type="match status" value="1"/>
</dbReference>
<dbReference type="PANTHER" id="PTHR22988">
    <property type="entry name" value="MYOTONIC DYSTROPHY S/T KINASE-RELATED"/>
    <property type="match status" value="1"/>
</dbReference>
<evidence type="ECO:0000256" key="4">
    <source>
        <dbReference type="ARBA" id="ARBA00022553"/>
    </source>
</evidence>
<dbReference type="InterPro" id="IPR000961">
    <property type="entry name" value="AGC-kinase_C"/>
</dbReference>
<comment type="catalytic activity">
    <reaction evidence="9">
        <text>L-threonyl-[protein] + ATP = O-phospho-L-threonyl-[protein] + ADP + H(+)</text>
        <dbReference type="Rhea" id="RHEA:46608"/>
        <dbReference type="Rhea" id="RHEA-COMP:11060"/>
        <dbReference type="Rhea" id="RHEA-COMP:11605"/>
        <dbReference type="ChEBI" id="CHEBI:15378"/>
        <dbReference type="ChEBI" id="CHEBI:30013"/>
        <dbReference type="ChEBI" id="CHEBI:30616"/>
        <dbReference type="ChEBI" id="CHEBI:61977"/>
        <dbReference type="ChEBI" id="CHEBI:456216"/>
        <dbReference type="EC" id="2.7.11.1"/>
    </reaction>
</comment>
<dbReference type="FunFam" id="1.10.510.10:FF:000042">
    <property type="entry name" value="Non-specific serine/threonine protein kinase"/>
    <property type="match status" value="1"/>
</dbReference>
<dbReference type="AlphaFoldDB" id="A0A834G567"/>
<dbReference type="InterPro" id="IPR017441">
    <property type="entry name" value="Protein_kinase_ATP_BS"/>
</dbReference>
<feature type="domain" description="AGC-kinase C-terminal" evidence="14">
    <location>
        <begin position="435"/>
        <end position="515"/>
    </location>
</feature>
<feature type="region of interest" description="Disordered" evidence="12">
    <location>
        <begin position="1"/>
        <end position="41"/>
    </location>
</feature>
<dbReference type="SMART" id="SM00133">
    <property type="entry name" value="S_TK_X"/>
    <property type="match status" value="1"/>
</dbReference>
<evidence type="ECO:0000256" key="8">
    <source>
        <dbReference type="ARBA" id="ARBA00022840"/>
    </source>
</evidence>
<protein>
    <recommendedName>
        <fullName evidence="2">non-specific serine/threonine protein kinase</fullName>
        <ecNumber evidence="2">2.7.11.1</ecNumber>
    </recommendedName>
</protein>
<feature type="compositionally biased region" description="Basic and acidic residues" evidence="12">
    <location>
        <begin position="13"/>
        <end position="30"/>
    </location>
</feature>
<dbReference type="PROSITE" id="PS51285">
    <property type="entry name" value="AGC_KINASE_CTER"/>
    <property type="match status" value="1"/>
</dbReference>
<keyword evidence="5" id="KW-0808">Transferase</keyword>
<evidence type="ECO:0000256" key="9">
    <source>
        <dbReference type="ARBA" id="ARBA00047899"/>
    </source>
</evidence>
<name>A0A834G567_RHOSS</name>
<sequence length="560" mass="64739">MDSGKSWFQRLRHKEEKLKPGSTKTKETENPTKSTTDDVLSNDTKEKVAVAKQYIENHYKAQMKCLQDRKERRWVLERKLADGDVPAEEQTNLLKYLERKETEYMRIRRHKMSVDDFELLTIIGRGAFGEVRLCREKSTGLIYAMKKLKKSEMLRRGQVEHVKAERNVLAEVDSSCIVKLYCSFQDDEFLYLIMEYLPGGDMMTLLMRKDTLTEDEARFYVGQTVLAIESIHKHNYVHRDIKPDNLLLDRNGHMKLSDFGLCKPLDCSSFPDLSENDYGVGGNLKPPLEDTKHSNLPSVSRRTQQEQLLHWQKNRRMLAYSTVGTPDYIAPEVLLKKGYGMECDWWSLGAIMYEMLVGYPPFYSEEPMTTCRKSLSNGLSVHDMQIVNWRTHLKFPQEARLSIEAKDLIRKLLCNVDQRLGTRGAYEIMAHPWFKDIEWEKLYQKEAAFIPEVKGDLDTQNFEKFEELGPTTQTSSKSGPWRKASIKICFNMLPSKDANFVGYTYKNLEIVDEHHIPGIAKLKKKTTKPKTPSIKTLFDAPDSTDPPVQGSHVNVVPTQF</sequence>
<dbReference type="GO" id="GO:0004674">
    <property type="term" value="F:protein serine/threonine kinase activity"/>
    <property type="evidence" value="ECO:0007669"/>
    <property type="project" value="UniProtKB-KW"/>
</dbReference>